<evidence type="ECO:0000313" key="2">
    <source>
        <dbReference type="EMBL" id="MEX6428739.1"/>
    </source>
</evidence>
<dbReference type="InterPro" id="IPR045584">
    <property type="entry name" value="Pilin-like"/>
</dbReference>
<keyword evidence="3" id="KW-1185">Reference proteome</keyword>
<gene>
    <name evidence="2" type="ORF">AB6A68_02655</name>
</gene>
<dbReference type="Gene3D" id="3.30.700.10">
    <property type="entry name" value="Glycoprotein, Type 4 Pilin"/>
    <property type="match status" value="1"/>
</dbReference>
<proteinExistence type="predicted"/>
<dbReference type="Proteomes" id="UP001560267">
    <property type="component" value="Unassembled WGS sequence"/>
</dbReference>
<dbReference type="RefSeq" id="WP_369084189.1">
    <property type="nucleotide sequence ID" value="NZ_JBFSHR010000005.1"/>
</dbReference>
<sequence length="180" mass="18255">MSQIYRKLTKSDESGFTLIELMVVILIMGILAAIAIPTFLGARTSAQNKAAETDLRNLLTSEAVAYTNSQAYAGPTALAKLDPAYTNQLSSTTSGTTTTPATISVTTSASGSTPAYVCLSEKAASGTYFAIEDVATGSGAGGAGTYYFGPNSTPQTSTAATTCTAPPASGFFSSATAAGW</sequence>
<protein>
    <submittedName>
        <fullName evidence="2">Type IV pilin protein</fullName>
    </submittedName>
</protein>
<evidence type="ECO:0000256" key="1">
    <source>
        <dbReference type="SAM" id="Phobius"/>
    </source>
</evidence>
<keyword evidence="1" id="KW-0812">Transmembrane</keyword>
<dbReference type="Pfam" id="PF07963">
    <property type="entry name" value="N_methyl"/>
    <property type="match status" value="1"/>
</dbReference>
<accession>A0ABV3Y0J0</accession>
<dbReference type="PANTHER" id="PTHR30093">
    <property type="entry name" value="GENERAL SECRETION PATHWAY PROTEIN G"/>
    <property type="match status" value="1"/>
</dbReference>
<comment type="caution">
    <text evidence="2">The sequence shown here is derived from an EMBL/GenBank/DDBJ whole genome shotgun (WGS) entry which is preliminary data.</text>
</comment>
<keyword evidence="1" id="KW-0472">Membrane</keyword>
<evidence type="ECO:0000313" key="3">
    <source>
        <dbReference type="Proteomes" id="UP001560267"/>
    </source>
</evidence>
<name>A0ABV3Y0J0_9ACTN</name>
<reference evidence="2 3" key="1">
    <citation type="submission" date="2024-07" db="EMBL/GenBank/DDBJ databases">
        <title>Draft Genome Sequence of Ferrimicrobium acidiphilum Strain YE2023, Isolated from a Pulp of Bioleach Reactor.</title>
        <authorList>
            <person name="Elkina Y.A."/>
            <person name="Bulaeva A.G."/>
            <person name="Beletsky A.V."/>
            <person name="Mardanov A.V."/>
        </authorList>
    </citation>
    <scope>NUCLEOTIDE SEQUENCE [LARGE SCALE GENOMIC DNA]</scope>
    <source>
        <strain evidence="2 3">YE2023</strain>
    </source>
</reference>
<feature type="transmembrane region" description="Helical" evidence="1">
    <location>
        <begin position="21"/>
        <end position="40"/>
    </location>
</feature>
<organism evidence="2 3">
    <name type="scientific">Ferrimicrobium acidiphilum</name>
    <dbReference type="NCBI Taxonomy" id="121039"/>
    <lineage>
        <taxon>Bacteria</taxon>
        <taxon>Bacillati</taxon>
        <taxon>Actinomycetota</taxon>
        <taxon>Acidimicrobiia</taxon>
        <taxon>Acidimicrobiales</taxon>
        <taxon>Acidimicrobiaceae</taxon>
        <taxon>Ferrimicrobium</taxon>
    </lineage>
</organism>
<dbReference type="PROSITE" id="PS00409">
    <property type="entry name" value="PROKAR_NTER_METHYL"/>
    <property type="match status" value="1"/>
</dbReference>
<dbReference type="SUPFAM" id="SSF54523">
    <property type="entry name" value="Pili subunits"/>
    <property type="match status" value="1"/>
</dbReference>
<dbReference type="InterPro" id="IPR012902">
    <property type="entry name" value="N_methyl_site"/>
</dbReference>
<keyword evidence="1" id="KW-1133">Transmembrane helix</keyword>
<dbReference type="NCBIfam" id="TIGR02532">
    <property type="entry name" value="IV_pilin_GFxxxE"/>
    <property type="match status" value="1"/>
</dbReference>
<dbReference type="EMBL" id="JBFSHR010000005">
    <property type="protein sequence ID" value="MEX6428739.1"/>
    <property type="molecule type" value="Genomic_DNA"/>
</dbReference>